<dbReference type="eggNOG" id="COG0742">
    <property type="taxonomic scope" value="Bacteria"/>
</dbReference>
<dbReference type="Pfam" id="PF03602">
    <property type="entry name" value="Cons_hypoth95"/>
    <property type="match status" value="1"/>
</dbReference>
<dbReference type="GO" id="GO:0003676">
    <property type="term" value="F:nucleic acid binding"/>
    <property type="evidence" value="ECO:0007669"/>
    <property type="project" value="InterPro"/>
</dbReference>
<dbReference type="KEGG" id="aco:Amico_1074"/>
<dbReference type="GO" id="GO:0008168">
    <property type="term" value="F:methyltransferase activity"/>
    <property type="evidence" value="ECO:0007669"/>
    <property type="project" value="UniProtKB-KW"/>
</dbReference>
<name>D5EF66_AMICL</name>
<reference evidence="3 4" key="1">
    <citation type="journal article" date="2010" name="Stand. Genomic Sci.">
        <title>Complete genome sequence of Aminobacterium colombiense type strain (ALA-1).</title>
        <authorList>
            <person name="Chertkov O."/>
            <person name="Sikorski J."/>
            <person name="Brambilla E."/>
            <person name="Lapidus A."/>
            <person name="Copeland A."/>
            <person name="Glavina Del Rio T."/>
            <person name="Nolan M."/>
            <person name="Lucas S."/>
            <person name="Tice H."/>
            <person name="Cheng J.F."/>
            <person name="Han C."/>
            <person name="Detter J.C."/>
            <person name="Bruce D."/>
            <person name="Tapia R."/>
            <person name="Goodwin L."/>
            <person name="Pitluck S."/>
            <person name="Liolios K."/>
            <person name="Ivanova N."/>
            <person name="Mavromatis K."/>
            <person name="Ovchinnikova G."/>
            <person name="Pati A."/>
            <person name="Chen A."/>
            <person name="Palaniappan K."/>
            <person name="Land M."/>
            <person name="Hauser L."/>
            <person name="Chang Y.J."/>
            <person name="Jeffries C.D."/>
            <person name="Spring S."/>
            <person name="Rohde M."/>
            <person name="Goker M."/>
            <person name="Bristow J."/>
            <person name="Eisen J.A."/>
            <person name="Markowitz V."/>
            <person name="Hugenholtz P."/>
            <person name="Kyrpides N.C."/>
            <person name="Klenk H.P."/>
        </authorList>
    </citation>
    <scope>NUCLEOTIDE SEQUENCE [LARGE SCALE GENOMIC DNA]</scope>
    <source>
        <strain evidence="4">DSM 12261 / ALA-1</strain>
    </source>
</reference>
<dbReference type="CDD" id="cd02440">
    <property type="entry name" value="AdoMet_MTases"/>
    <property type="match status" value="1"/>
</dbReference>
<dbReference type="InterPro" id="IPR002052">
    <property type="entry name" value="DNA_methylase_N6_adenine_CS"/>
</dbReference>
<keyword evidence="1" id="KW-0489">Methyltransferase</keyword>
<dbReference type="PROSITE" id="PS00092">
    <property type="entry name" value="N6_MTASE"/>
    <property type="match status" value="1"/>
</dbReference>
<gene>
    <name evidence="3" type="ordered locus">Amico_1074</name>
</gene>
<dbReference type="GO" id="GO:0031167">
    <property type="term" value="P:rRNA methylation"/>
    <property type="evidence" value="ECO:0007669"/>
    <property type="project" value="InterPro"/>
</dbReference>
<dbReference type="SUPFAM" id="SSF53335">
    <property type="entry name" value="S-adenosyl-L-methionine-dependent methyltransferases"/>
    <property type="match status" value="1"/>
</dbReference>
<dbReference type="HOGENOM" id="CLU_075826_1_1_0"/>
<keyword evidence="2" id="KW-0808">Transferase</keyword>
<dbReference type="OrthoDB" id="9803017at2"/>
<evidence type="ECO:0008006" key="5">
    <source>
        <dbReference type="Google" id="ProtNLM"/>
    </source>
</evidence>
<dbReference type="InterPro" id="IPR029063">
    <property type="entry name" value="SAM-dependent_MTases_sf"/>
</dbReference>
<evidence type="ECO:0000313" key="4">
    <source>
        <dbReference type="Proteomes" id="UP000002366"/>
    </source>
</evidence>
<evidence type="ECO:0000313" key="3">
    <source>
        <dbReference type="EMBL" id="ADE57198.1"/>
    </source>
</evidence>
<keyword evidence="4" id="KW-1185">Reference proteome</keyword>
<evidence type="ECO:0000256" key="2">
    <source>
        <dbReference type="ARBA" id="ARBA00022679"/>
    </source>
</evidence>
<protein>
    <recommendedName>
        <fullName evidence="5">Methyltransferase</fullName>
    </recommendedName>
</protein>
<dbReference type="Gene3D" id="3.40.50.150">
    <property type="entry name" value="Vaccinia Virus protein VP39"/>
    <property type="match status" value="1"/>
</dbReference>
<dbReference type="PIRSF" id="PIRSF004553">
    <property type="entry name" value="CHP00095"/>
    <property type="match status" value="1"/>
</dbReference>
<dbReference type="PANTHER" id="PTHR43542">
    <property type="entry name" value="METHYLTRANSFERASE"/>
    <property type="match status" value="1"/>
</dbReference>
<dbReference type="AlphaFoldDB" id="D5EF66"/>
<accession>D5EF66</accession>
<dbReference type="RefSeq" id="WP_013048461.1">
    <property type="nucleotide sequence ID" value="NC_014011.1"/>
</dbReference>
<dbReference type="PANTHER" id="PTHR43542:SF1">
    <property type="entry name" value="METHYLTRANSFERASE"/>
    <property type="match status" value="1"/>
</dbReference>
<dbReference type="STRING" id="572547.Amico_1074"/>
<organism evidence="3 4">
    <name type="scientific">Aminobacterium colombiense (strain DSM 12261 / ALA-1)</name>
    <dbReference type="NCBI Taxonomy" id="572547"/>
    <lineage>
        <taxon>Bacteria</taxon>
        <taxon>Thermotogati</taxon>
        <taxon>Synergistota</taxon>
        <taxon>Synergistia</taxon>
        <taxon>Synergistales</taxon>
        <taxon>Aminobacteriaceae</taxon>
        <taxon>Aminobacterium</taxon>
    </lineage>
</organism>
<dbReference type="EMBL" id="CP001997">
    <property type="protein sequence ID" value="ADE57198.1"/>
    <property type="molecule type" value="Genomic_DNA"/>
</dbReference>
<proteinExistence type="predicted"/>
<dbReference type="Proteomes" id="UP000002366">
    <property type="component" value="Chromosome"/>
</dbReference>
<evidence type="ECO:0000256" key="1">
    <source>
        <dbReference type="ARBA" id="ARBA00022603"/>
    </source>
</evidence>
<dbReference type="InterPro" id="IPR004398">
    <property type="entry name" value="RNA_MeTrfase_RsmD"/>
</dbReference>
<sequence>MKDVRPTSSKVLQALFNILGPLHGLTFLDLFAGTGRVGLEAYERGAFAVVEVELLQKRAAAIRKNIRIGMENNYIVLSMDIRRALQWLEKKNYSFDIIFADPPYEEGWPRKILQLLKERNSIIKNEGDIIIEHSIHEPLDILEGDFVVIDRRTYGDTILTFLKKKEAIS</sequence>